<dbReference type="GO" id="GO:0016887">
    <property type="term" value="F:ATP hydrolysis activity"/>
    <property type="evidence" value="ECO:0007669"/>
    <property type="project" value="InterPro"/>
</dbReference>
<proteinExistence type="inferred from homology"/>
<comment type="similarity">
    <text evidence="1">Belongs to the AAA ATPase family.</text>
</comment>
<evidence type="ECO:0000259" key="2">
    <source>
        <dbReference type="SMART" id="SM00382"/>
    </source>
</evidence>
<reference evidence="3" key="2">
    <citation type="submission" date="2017-06" db="EMBL/GenBank/DDBJ databases">
        <title>WGS assembly of Brachypodium distachyon.</title>
        <authorList>
            <consortium name="The International Brachypodium Initiative"/>
            <person name="Lucas S."/>
            <person name="Harmon-Smith M."/>
            <person name="Lail K."/>
            <person name="Tice H."/>
            <person name="Grimwood J."/>
            <person name="Bruce D."/>
            <person name="Barry K."/>
            <person name="Shu S."/>
            <person name="Lindquist E."/>
            <person name="Wang M."/>
            <person name="Pitluck S."/>
            <person name="Vogel J.P."/>
            <person name="Garvin D.F."/>
            <person name="Mockler T.C."/>
            <person name="Schmutz J."/>
            <person name="Rokhsar D."/>
            <person name="Bevan M.W."/>
        </authorList>
    </citation>
    <scope>NUCLEOTIDE SEQUENCE</scope>
    <source>
        <strain evidence="3">Bd21</strain>
    </source>
</reference>
<dbReference type="SUPFAM" id="SSF52540">
    <property type="entry name" value="P-loop containing nucleoside triphosphate hydrolases"/>
    <property type="match status" value="1"/>
</dbReference>
<feature type="domain" description="AAA+ ATPase" evidence="2">
    <location>
        <begin position="264"/>
        <end position="400"/>
    </location>
</feature>
<dbReference type="CDD" id="cd19501">
    <property type="entry name" value="RecA-like_FtsH"/>
    <property type="match status" value="1"/>
</dbReference>
<dbReference type="PANTHER" id="PTHR23076">
    <property type="entry name" value="METALLOPROTEASE M41 FTSH"/>
    <property type="match status" value="1"/>
</dbReference>
<dbReference type="FunFam" id="3.40.50.300:FF:000175">
    <property type="entry name" value="ATP-dependent zinc metalloprotease FTSH 4"/>
    <property type="match status" value="1"/>
</dbReference>
<feature type="non-terminal residue" evidence="3">
    <location>
        <position position="1"/>
    </location>
</feature>
<evidence type="ECO:0000256" key="1">
    <source>
        <dbReference type="RuleBase" id="RU003651"/>
    </source>
</evidence>
<name>A0A2K2DHR6_BRADI</name>
<dbReference type="InterPro" id="IPR003959">
    <property type="entry name" value="ATPase_AAA_core"/>
</dbReference>
<evidence type="ECO:0000313" key="3">
    <source>
        <dbReference type="EMBL" id="PNT73825.1"/>
    </source>
</evidence>
<keyword evidence="1" id="KW-0067">ATP-binding</keyword>
<dbReference type="AlphaFoldDB" id="A0A2K2DHR6"/>
<keyword evidence="1" id="KW-0547">Nucleotide-binding</keyword>
<dbReference type="InterPro" id="IPR003593">
    <property type="entry name" value="AAA+_ATPase"/>
</dbReference>
<dbReference type="PANTHER" id="PTHR23076:SF37">
    <property type="entry name" value="ATP-DEPENDENT ZINC METALLOPROTEASE FTSH 4, MITOCHONDRIAL"/>
    <property type="match status" value="1"/>
</dbReference>
<dbReference type="PROSITE" id="PS00674">
    <property type="entry name" value="AAA"/>
    <property type="match status" value="1"/>
</dbReference>
<dbReference type="OrthoDB" id="691210at2759"/>
<dbReference type="SMART" id="SM00382">
    <property type="entry name" value="AAA"/>
    <property type="match status" value="1"/>
</dbReference>
<dbReference type="ExpressionAtlas" id="A0A2K2DHR6">
    <property type="expression patterns" value="baseline"/>
</dbReference>
<dbReference type="EMBL" id="CM000880">
    <property type="protein sequence ID" value="PNT73825.1"/>
    <property type="molecule type" value="Genomic_DNA"/>
</dbReference>
<dbReference type="GO" id="GO:0005524">
    <property type="term" value="F:ATP binding"/>
    <property type="evidence" value="ECO:0007669"/>
    <property type="project" value="UniProtKB-KW"/>
</dbReference>
<protein>
    <recommendedName>
        <fullName evidence="2">AAA+ ATPase domain-containing protein</fullName>
    </recommendedName>
</protein>
<gene>
    <name evidence="3" type="ORF">BRADI_1g02247v3</name>
</gene>
<dbReference type="InterPro" id="IPR027417">
    <property type="entry name" value="P-loop_NTPase"/>
</dbReference>
<sequence length="443" mass="49065">LSIRRLLVCGTYICIFSGMLLEAARHLVRHRSGSAICNEVVAAASVPFFRAPAANTTSGAGSMLINLQEGYRARFAGQSVRRCLHSDATAASLHGEFDSNFAERVIHNFERQPSLHSNPSALSDYVKAVVRLEQQTVFATPASRVGYRQLTKDGGASVILGTASEPLHTVKVERGRFRKQLWLTFRALAPTCLLIYGLYWIADVRDREEIRSFDVSEKEVRKGSKSTSTRFSDVKGVDEAKSELEDMVQYLRDPKRFTRLGGRLPRGVLLVGPPGTGKTMLVRAVAGEVGVPFFSCSGSDFDEMYFGLGAKRVRNLFAAVKKRSPCILFIDEIDAIAGSRKQEDPAWLRHTLNQLLVELDGFTKDDGVIVIAATNFAESLDKALVRPGRFDRRIDITNPDVEGRRQILEAYMSKVLKAKGFRPNNHCKGDAGVLRCRAREPGE</sequence>
<dbReference type="Pfam" id="PF00004">
    <property type="entry name" value="AAA"/>
    <property type="match status" value="1"/>
</dbReference>
<reference evidence="3" key="1">
    <citation type="journal article" date="2010" name="Nature">
        <title>Genome sequencing and analysis of the model grass Brachypodium distachyon.</title>
        <authorList>
            <consortium name="International Brachypodium Initiative"/>
        </authorList>
    </citation>
    <scope>NUCLEOTIDE SEQUENCE [LARGE SCALE GENOMIC DNA]</scope>
    <source>
        <strain evidence="3">Bd21</strain>
    </source>
</reference>
<dbReference type="InterPro" id="IPR003960">
    <property type="entry name" value="ATPase_AAA_CS"/>
</dbReference>
<accession>A0A2K2DHR6</accession>
<organism evidence="3">
    <name type="scientific">Brachypodium distachyon</name>
    <name type="common">Purple false brome</name>
    <name type="synonym">Trachynia distachya</name>
    <dbReference type="NCBI Taxonomy" id="15368"/>
    <lineage>
        <taxon>Eukaryota</taxon>
        <taxon>Viridiplantae</taxon>
        <taxon>Streptophyta</taxon>
        <taxon>Embryophyta</taxon>
        <taxon>Tracheophyta</taxon>
        <taxon>Spermatophyta</taxon>
        <taxon>Magnoliopsida</taxon>
        <taxon>Liliopsida</taxon>
        <taxon>Poales</taxon>
        <taxon>Poaceae</taxon>
        <taxon>BOP clade</taxon>
        <taxon>Pooideae</taxon>
        <taxon>Stipodae</taxon>
        <taxon>Brachypodieae</taxon>
        <taxon>Brachypodium</taxon>
    </lineage>
</organism>
<dbReference type="Gene3D" id="3.40.50.300">
    <property type="entry name" value="P-loop containing nucleotide triphosphate hydrolases"/>
    <property type="match status" value="1"/>
</dbReference>